<dbReference type="InterPro" id="IPR000801">
    <property type="entry name" value="Esterase-like"/>
</dbReference>
<dbReference type="Proteomes" id="UP000183190">
    <property type="component" value="Unassembled WGS sequence"/>
</dbReference>
<organism evidence="2 3">
    <name type="scientific">Ruminococcus flavefaciens</name>
    <dbReference type="NCBI Taxonomy" id="1265"/>
    <lineage>
        <taxon>Bacteria</taxon>
        <taxon>Bacillati</taxon>
        <taxon>Bacillota</taxon>
        <taxon>Clostridia</taxon>
        <taxon>Eubacteriales</taxon>
        <taxon>Oscillospiraceae</taxon>
        <taxon>Ruminococcus</taxon>
    </lineage>
</organism>
<feature type="non-terminal residue" evidence="2">
    <location>
        <position position="209"/>
    </location>
</feature>
<reference evidence="2 3" key="1">
    <citation type="submission" date="2016-10" db="EMBL/GenBank/DDBJ databases">
        <authorList>
            <person name="de Groot N.N."/>
        </authorList>
    </citation>
    <scope>NUCLEOTIDE SEQUENCE [LARGE SCALE GENOMIC DNA]</scope>
    <source>
        <strain evidence="2 3">YAD2003</strain>
    </source>
</reference>
<evidence type="ECO:0000313" key="2">
    <source>
        <dbReference type="EMBL" id="SEH87336.1"/>
    </source>
</evidence>
<dbReference type="AlphaFoldDB" id="A0A1H6LRB7"/>
<protein>
    <submittedName>
        <fullName evidence="2">Putative esterase</fullName>
    </submittedName>
</protein>
<feature type="signal peptide" evidence="1">
    <location>
        <begin position="1"/>
        <end position="29"/>
    </location>
</feature>
<evidence type="ECO:0000256" key="1">
    <source>
        <dbReference type="SAM" id="SignalP"/>
    </source>
</evidence>
<dbReference type="EMBL" id="FNWV01000022">
    <property type="protein sequence ID" value="SEH87336.1"/>
    <property type="molecule type" value="Genomic_DNA"/>
</dbReference>
<proteinExistence type="predicted"/>
<dbReference type="SUPFAM" id="SSF53474">
    <property type="entry name" value="alpha/beta-Hydrolases"/>
    <property type="match status" value="1"/>
</dbReference>
<evidence type="ECO:0000313" key="3">
    <source>
        <dbReference type="Proteomes" id="UP000183190"/>
    </source>
</evidence>
<feature type="chain" id="PRO_5010158451" evidence="1">
    <location>
        <begin position="30"/>
        <end position="209"/>
    </location>
</feature>
<keyword evidence="1" id="KW-0732">Signal</keyword>
<accession>A0A1H6LRB7</accession>
<dbReference type="InterPro" id="IPR029058">
    <property type="entry name" value="AB_hydrolase_fold"/>
</dbReference>
<dbReference type="Pfam" id="PF00756">
    <property type="entry name" value="Esterase"/>
    <property type="match status" value="1"/>
</dbReference>
<sequence>MKTKTFKKIISGTVSALMIATSIPFSSTAANGNIDLGNVADNNVGGGFGDWGGFGGGMNWGGFGGDNGGGMDWSGFAGGFNGGGAAIGSDAGNGGNAKSGLNAEIKNDMPTTVPSGVEKTSQCKVEKKTYMCKYTGKQKTCNVILPPNYNSSKKYPVMFVLHGIMGSENDMVSGMGVQELMTGLMTSGKAEEFIVVTPNMFTSKTMSGP</sequence>
<gene>
    <name evidence="2" type="ORF">SAMN02910265_03139</name>
</gene>
<name>A0A1H6LRB7_RUMFL</name>
<dbReference type="RefSeq" id="WP_242872903.1">
    <property type="nucleotide sequence ID" value="NZ_FNWV01000022.1"/>
</dbReference>
<dbReference type="Gene3D" id="3.40.50.1820">
    <property type="entry name" value="alpha/beta hydrolase"/>
    <property type="match status" value="1"/>
</dbReference>